<dbReference type="Proteomes" id="UP000481872">
    <property type="component" value="Unassembled WGS sequence"/>
</dbReference>
<reference evidence="9 10" key="1">
    <citation type="submission" date="2020-02" db="EMBL/GenBank/DDBJ databases">
        <title>Genome assembly of a novel Clostridium senegalense strain.</title>
        <authorList>
            <person name="Gupta T.B."/>
            <person name="Jauregui R."/>
            <person name="Maclean P."/>
            <person name="Nawarathana A."/>
            <person name="Brightwell G."/>
        </authorList>
    </citation>
    <scope>NUCLEOTIDE SEQUENCE [LARGE SCALE GENOMIC DNA]</scope>
    <source>
        <strain evidence="9 10">AGRFS4</strain>
    </source>
</reference>
<dbReference type="PANTHER" id="PTHR30572">
    <property type="entry name" value="MEMBRANE COMPONENT OF TRANSPORTER-RELATED"/>
    <property type="match status" value="1"/>
</dbReference>
<dbReference type="GO" id="GO:0005886">
    <property type="term" value="C:plasma membrane"/>
    <property type="evidence" value="ECO:0007669"/>
    <property type="project" value="UniProtKB-SubCell"/>
</dbReference>
<feature type="domain" description="ABC3 transporter permease C-terminal" evidence="8">
    <location>
        <begin position="257"/>
        <end position="377"/>
    </location>
</feature>
<evidence type="ECO:0000256" key="3">
    <source>
        <dbReference type="ARBA" id="ARBA00022692"/>
    </source>
</evidence>
<evidence type="ECO:0000256" key="4">
    <source>
        <dbReference type="ARBA" id="ARBA00022989"/>
    </source>
</evidence>
<evidence type="ECO:0000259" key="8">
    <source>
        <dbReference type="Pfam" id="PF02687"/>
    </source>
</evidence>
<evidence type="ECO:0000256" key="6">
    <source>
        <dbReference type="ARBA" id="ARBA00038076"/>
    </source>
</evidence>
<organism evidence="9 10">
    <name type="scientific">Clostridium senegalense</name>
    <dbReference type="NCBI Taxonomy" id="1465809"/>
    <lineage>
        <taxon>Bacteria</taxon>
        <taxon>Bacillati</taxon>
        <taxon>Bacillota</taxon>
        <taxon>Clostridia</taxon>
        <taxon>Eubacteriales</taxon>
        <taxon>Clostridiaceae</taxon>
        <taxon>Clostridium</taxon>
    </lineage>
</organism>
<comment type="caution">
    <text evidence="9">The sequence shown here is derived from an EMBL/GenBank/DDBJ whole genome shotgun (WGS) entry which is preliminary data.</text>
</comment>
<feature type="transmembrane region" description="Helical" evidence="7">
    <location>
        <begin position="710"/>
        <end position="732"/>
    </location>
</feature>
<evidence type="ECO:0000256" key="2">
    <source>
        <dbReference type="ARBA" id="ARBA00022475"/>
    </source>
</evidence>
<feature type="domain" description="ABC3 transporter permease C-terminal" evidence="8">
    <location>
        <begin position="709"/>
        <end position="826"/>
    </location>
</feature>
<feature type="transmembrane region" description="Helical" evidence="7">
    <location>
        <begin position="418"/>
        <end position="442"/>
    </location>
</feature>
<proteinExistence type="inferred from homology"/>
<name>A0A6M0H980_9CLOT</name>
<dbReference type="AlphaFoldDB" id="A0A6M0H980"/>
<dbReference type="GO" id="GO:0022857">
    <property type="term" value="F:transmembrane transporter activity"/>
    <property type="evidence" value="ECO:0007669"/>
    <property type="project" value="TreeGrafter"/>
</dbReference>
<keyword evidence="3 7" id="KW-0812">Transmembrane</keyword>
<accession>A0A6M0H980</accession>
<keyword evidence="5 7" id="KW-0472">Membrane</keyword>
<sequence>MHILFKFMMKNIFEKKLRFVLIVFSIAVATAMTFASMGVSNSYNEMILEKMKAKVGDADLIIYSNDKNKSTFLDRTEIENEITNNKAAYIFDGEGIYKSDNNILKLNIKGCEIEDLNKISSIKLIGSSDEGLSLKDNEVIISNNISKKLNLSVGDNINLKVEGKEITAKVKNIAINKGPFLESAGEMNVIIDNKGLSKLLSREKLITSVLVNVDNKENIEEYKSQYKNNLPNYDIKETINKEDLQNRVKQFTLPFYLMLIIVLIMAGFIIYSAYKVIIIERMAVIGTFRSIGATKCSTNIILIIESLIYGILGGGIGLILGIPILNYLCDSTNVLKSYGVETIVKINNINYIYSFLLAISISFISSIIPIMNSSKISVKEIILGTFSENKRLKLGNLVLALIFLIIPTIYLYKYKFTGVFLISISCPFLIFIGAALICPYFMKIFSYLFKELYRVFLGNLGAIALDNISSSKALINNVVLLMSTLSAVIAIYVASNSVSGLIITQYEDMNYNFKIQGSKLKYAKDDIYNLDYVNNYMEEIILNGVEVKDKDFDIKRLEGIEEDKFLDFYSNVEIYDDKGGLQDEILKNLQSGNNIIINNILAKKKNIEIGDKIQLKIEDKEIIYNVIGFVKGDYINNLGVALVDKELLKEYISIGYENNVLIKNNNTYDVTSNKLKEDLESYNLTISSKEEELKVDLQENEGLMNSLESFSLMALLIGSLGIMNNLMVSFMYRKKELAVLSSVGMSRFQRGYLLLIEGATIGIIGGILGALEGIFISNFIEDITYSLDAYLKVEISIKLVVLLGALGAILIMVASIVPIIKSSKLSIVEEIKYE</sequence>
<feature type="transmembrane region" description="Helical" evidence="7">
    <location>
        <begin position="351"/>
        <end position="371"/>
    </location>
</feature>
<feature type="transmembrane region" description="Helical" evidence="7">
    <location>
        <begin position="474"/>
        <end position="494"/>
    </location>
</feature>
<protein>
    <submittedName>
        <fullName evidence="9">FtsX-like permease family protein</fullName>
    </submittedName>
</protein>
<gene>
    <name evidence="9" type="ORF">G3M99_15250</name>
</gene>
<keyword evidence="4 7" id="KW-1133">Transmembrane helix</keyword>
<dbReference type="EMBL" id="JAAGPU010000035">
    <property type="protein sequence ID" value="NEU06182.1"/>
    <property type="molecule type" value="Genomic_DNA"/>
</dbReference>
<evidence type="ECO:0000313" key="9">
    <source>
        <dbReference type="EMBL" id="NEU06182.1"/>
    </source>
</evidence>
<feature type="transmembrane region" description="Helical" evidence="7">
    <location>
        <begin position="255"/>
        <end position="279"/>
    </location>
</feature>
<keyword evidence="10" id="KW-1185">Reference proteome</keyword>
<comment type="similarity">
    <text evidence="6">Belongs to the ABC-4 integral membrane protein family.</text>
</comment>
<evidence type="ECO:0000313" key="10">
    <source>
        <dbReference type="Proteomes" id="UP000481872"/>
    </source>
</evidence>
<feature type="transmembrane region" description="Helical" evidence="7">
    <location>
        <begin position="300"/>
        <end position="325"/>
    </location>
</feature>
<feature type="transmembrane region" description="Helical" evidence="7">
    <location>
        <begin position="392"/>
        <end position="412"/>
    </location>
</feature>
<dbReference type="InterPro" id="IPR003838">
    <property type="entry name" value="ABC3_permease_C"/>
</dbReference>
<comment type="subcellular location">
    <subcellularLocation>
        <location evidence="1">Cell membrane</location>
        <topology evidence="1">Multi-pass membrane protein</topology>
    </subcellularLocation>
</comment>
<dbReference type="PANTHER" id="PTHR30572:SF4">
    <property type="entry name" value="ABC TRANSPORTER PERMEASE YTRF"/>
    <property type="match status" value="1"/>
</dbReference>
<evidence type="ECO:0000256" key="5">
    <source>
        <dbReference type="ARBA" id="ARBA00023136"/>
    </source>
</evidence>
<evidence type="ECO:0000256" key="7">
    <source>
        <dbReference type="SAM" id="Phobius"/>
    </source>
</evidence>
<dbReference type="RefSeq" id="WP_199870716.1">
    <property type="nucleotide sequence ID" value="NZ_JAAGPU010000035.1"/>
</dbReference>
<feature type="transmembrane region" description="Helical" evidence="7">
    <location>
        <begin position="795"/>
        <end position="817"/>
    </location>
</feature>
<keyword evidence="2" id="KW-1003">Cell membrane</keyword>
<dbReference type="InterPro" id="IPR050250">
    <property type="entry name" value="Macrolide_Exporter_MacB"/>
</dbReference>
<dbReference type="Pfam" id="PF02687">
    <property type="entry name" value="FtsX"/>
    <property type="match status" value="2"/>
</dbReference>
<feature type="transmembrane region" description="Helical" evidence="7">
    <location>
        <begin position="752"/>
        <end position="775"/>
    </location>
</feature>
<evidence type="ECO:0000256" key="1">
    <source>
        <dbReference type="ARBA" id="ARBA00004651"/>
    </source>
</evidence>